<dbReference type="Proteomes" id="UP000011761">
    <property type="component" value="Unassembled WGS sequence"/>
</dbReference>
<accession>M2N0W4</accession>
<dbReference type="Pfam" id="PF24864">
    <property type="entry name" value="DUF7730"/>
    <property type="match status" value="1"/>
</dbReference>
<dbReference type="STRING" id="717646.M2N0W4"/>
<dbReference type="InterPro" id="IPR056632">
    <property type="entry name" value="DUF7730"/>
</dbReference>
<reference evidence="2 3" key="1">
    <citation type="journal article" date="2012" name="PLoS Pathog.">
        <title>Diverse lifestyles and strategies of plant pathogenesis encoded in the genomes of eighteen Dothideomycetes fungi.</title>
        <authorList>
            <person name="Ohm R.A."/>
            <person name="Feau N."/>
            <person name="Henrissat B."/>
            <person name="Schoch C.L."/>
            <person name="Horwitz B.A."/>
            <person name="Barry K.W."/>
            <person name="Condon B.J."/>
            <person name="Copeland A.C."/>
            <person name="Dhillon B."/>
            <person name="Glaser F."/>
            <person name="Hesse C.N."/>
            <person name="Kosti I."/>
            <person name="LaButti K."/>
            <person name="Lindquist E.A."/>
            <person name="Lucas S."/>
            <person name="Salamov A.A."/>
            <person name="Bradshaw R.E."/>
            <person name="Ciuffetti L."/>
            <person name="Hamelin R.C."/>
            <person name="Kema G.H.J."/>
            <person name="Lawrence C."/>
            <person name="Scott J.A."/>
            <person name="Spatafora J.W."/>
            <person name="Turgeon B.G."/>
            <person name="de Wit P.J.G.M."/>
            <person name="Zhong S."/>
            <person name="Goodwin S.B."/>
            <person name="Grigoriev I.V."/>
        </authorList>
    </citation>
    <scope>NUCLEOTIDE SEQUENCE [LARGE SCALE GENOMIC DNA]</scope>
    <source>
        <strain evidence="2 3">UAMH 10762</strain>
    </source>
</reference>
<dbReference type="GeneID" id="19113495"/>
<dbReference type="HOGENOM" id="CLU_986910_0_0_1"/>
<keyword evidence="3" id="KW-1185">Reference proteome</keyword>
<sequence>MVQTRAQAGQQRTTPPLLGLPLEVRLQIFEALLGGHTIHVGYPDGTGRATQSDTKQFRRGQQVVASLCQSERSSHVRRNASREESTDVHEMQANYFPMAHRRCIRERQPPYGDDELNLLLINRQTYAEASRLPFERNTFTFHNPRTLVRFTRCCEAYQRKALRSIEVLEVHSLRLWANARLSRPFINRLTSLRSLDISIDLVSEDLWSSAPKRLTTGEVRKQIFSCLRSPRHITTCKVTVRIVDCVRREVYLSLSQLGIVVRKPTGAELDRWEREIEAAILS</sequence>
<protein>
    <recommendedName>
        <fullName evidence="1">DUF7730 domain-containing protein</fullName>
    </recommendedName>
</protein>
<name>M2N0W4_BAUPA</name>
<dbReference type="OrthoDB" id="5413827at2759"/>
<dbReference type="EMBL" id="KB445562">
    <property type="protein sequence ID" value="EMC92275.1"/>
    <property type="molecule type" value="Genomic_DNA"/>
</dbReference>
<dbReference type="AlphaFoldDB" id="M2N0W4"/>
<dbReference type="KEGG" id="bcom:BAUCODRAFT_38307"/>
<evidence type="ECO:0000313" key="3">
    <source>
        <dbReference type="Proteomes" id="UP000011761"/>
    </source>
</evidence>
<proteinExistence type="predicted"/>
<evidence type="ECO:0000313" key="2">
    <source>
        <dbReference type="EMBL" id="EMC92275.1"/>
    </source>
</evidence>
<gene>
    <name evidence="2" type="ORF">BAUCODRAFT_38307</name>
</gene>
<evidence type="ECO:0000259" key="1">
    <source>
        <dbReference type="Pfam" id="PF24864"/>
    </source>
</evidence>
<dbReference type="PANTHER" id="PTHR38790">
    <property type="entry name" value="2EXR DOMAIN-CONTAINING PROTEIN-RELATED"/>
    <property type="match status" value="1"/>
</dbReference>
<feature type="domain" description="DUF7730" evidence="1">
    <location>
        <begin position="17"/>
        <end position="167"/>
    </location>
</feature>
<dbReference type="RefSeq" id="XP_007680372.1">
    <property type="nucleotide sequence ID" value="XM_007682182.1"/>
</dbReference>
<organism evidence="2 3">
    <name type="scientific">Baudoinia panamericana (strain UAMH 10762)</name>
    <name type="common">Angels' share fungus</name>
    <name type="synonym">Baudoinia compniacensis (strain UAMH 10762)</name>
    <dbReference type="NCBI Taxonomy" id="717646"/>
    <lineage>
        <taxon>Eukaryota</taxon>
        <taxon>Fungi</taxon>
        <taxon>Dikarya</taxon>
        <taxon>Ascomycota</taxon>
        <taxon>Pezizomycotina</taxon>
        <taxon>Dothideomycetes</taxon>
        <taxon>Dothideomycetidae</taxon>
        <taxon>Mycosphaerellales</taxon>
        <taxon>Teratosphaeriaceae</taxon>
        <taxon>Baudoinia</taxon>
    </lineage>
</organism>